<sequence length="54" mass="6460">MNLNCNRVINQLPFINDTLGYYDDSHFNEYGSRKLTNYLDKDLVLFFRKEGIIK</sequence>
<name>A0AAV3F890_9FLAO</name>
<evidence type="ECO:0008006" key="3">
    <source>
        <dbReference type="Google" id="ProtNLM"/>
    </source>
</evidence>
<evidence type="ECO:0000313" key="1">
    <source>
        <dbReference type="EMBL" id="EHO15485.1"/>
    </source>
</evidence>
<dbReference type="AlphaFoldDB" id="A0AAV3F890"/>
<accession>A0AAV3F890</accession>
<organism evidence="1 2">
    <name type="scientific">Myroides odoratimimus CIP 101113</name>
    <dbReference type="NCBI Taxonomy" id="883154"/>
    <lineage>
        <taxon>Bacteria</taxon>
        <taxon>Pseudomonadati</taxon>
        <taxon>Bacteroidota</taxon>
        <taxon>Flavobacteriia</taxon>
        <taxon>Flavobacteriales</taxon>
        <taxon>Flavobacteriaceae</taxon>
        <taxon>Myroides</taxon>
    </lineage>
</organism>
<gene>
    <name evidence="1" type="ORF">HMPREF9715_00056</name>
</gene>
<reference evidence="1 2" key="1">
    <citation type="submission" date="2011-11" db="EMBL/GenBank/DDBJ databases">
        <title>The Genome Sequence of Myroides odoratimimus CIP 101113.</title>
        <authorList>
            <person name="Earl A."/>
            <person name="Ward D."/>
            <person name="Feldgarden M."/>
            <person name="Gevers D."/>
            <person name="Huys G."/>
            <person name="Young S.K."/>
            <person name="Zeng Q."/>
            <person name="Gargeya S."/>
            <person name="Fitzgerald M."/>
            <person name="Haas B."/>
            <person name="Abouelleil A."/>
            <person name="Alvarado L."/>
            <person name="Arachchi H.M."/>
            <person name="Berlin A."/>
            <person name="Brown A."/>
            <person name="Chapman S.B."/>
            <person name="Chen Z."/>
            <person name="Dunbar C."/>
            <person name="Freedman E."/>
            <person name="Gearin G."/>
            <person name="Goldberg J."/>
            <person name="Griggs A."/>
            <person name="Gujja S."/>
            <person name="Heiman D."/>
            <person name="Howarth C."/>
            <person name="Larson L."/>
            <person name="Lui A."/>
            <person name="MacDonald P.J.P."/>
            <person name="Montmayeur A."/>
            <person name="Murphy C."/>
            <person name="Neiman D."/>
            <person name="Pearson M."/>
            <person name="Priest M."/>
            <person name="Roberts A."/>
            <person name="Saif S."/>
            <person name="Shea T."/>
            <person name="Shenoy N."/>
            <person name="Sisk P."/>
            <person name="Stolte C."/>
            <person name="Sykes S."/>
            <person name="Wortman J."/>
            <person name="Nusbaum C."/>
            <person name="Birren B."/>
        </authorList>
    </citation>
    <scope>NUCLEOTIDE SEQUENCE [LARGE SCALE GENOMIC DNA]</scope>
    <source>
        <strain evidence="1 2">CIP 101113</strain>
    </source>
</reference>
<dbReference type="RefSeq" id="WP_006262437.1">
    <property type="nucleotide sequence ID" value="NZ_JH590837.1"/>
</dbReference>
<protein>
    <recommendedName>
        <fullName evidence="3">SGNH domain-containing protein</fullName>
    </recommendedName>
</protein>
<dbReference type="EMBL" id="AGEE01000001">
    <property type="protein sequence ID" value="EHO15485.1"/>
    <property type="molecule type" value="Genomic_DNA"/>
</dbReference>
<evidence type="ECO:0000313" key="2">
    <source>
        <dbReference type="Proteomes" id="UP000004834"/>
    </source>
</evidence>
<dbReference type="Proteomes" id="UP000004834">
    <property type="component" value="Unassembled WGS sequence"/>
</dbReference>
<proteinExistence type="predicted"/>
<comment type="caution">
    <text evidence="1">The sequence shown here is derived from an EMBL/GenBank/DDBJ whole genome shotgun (WGS) entry which is preliminary data.</text>
</comment>